<dbReference type="AlphaFoldDB" id="A0A366HP71"/>
<reference evidence="8 9" key="1">
    <citation type="submission" date="2018-06" db="EMBL/GenBank/DDBJ databases">
        <title>Genomic Encyclopedia of Type Strains, Phase IV (KMG-IV): sequencing the most valuable type-strain genomes for metagenomic binning, comparative biology and taxonomic classification.</title>
        <authorList>
            <person name="Goeker M."/>
        </authorList>
    </citation>
    <scope>NUCLEOTIDE SEQUENCE [LARGE SCALE GENOMIC DNA]</scope>
    <source>
        <strain evidence="8 9">DSM 25532</strain>
    </source>
</reference>
<dbReference type="InterPro" id="IPR013428">
    <property type="entry name" value="Membrane-bound_put_N"/>
</dbReference>
<protein>
    <submittedName>
        <fullName evidence="8">Putative membrane-bound dehydrogenase-like protein</fullName>
    </submittedName>
</protein>
<evidence type="ECO:0000256" key="3">
    <source>
        <dbReference type="ARBA" id="ARBA00023004"/>
    </source>
</evidence>
<dbReference type="InterPro" id="IPR011989">
    <property type="entry name" value="ARM-like"/>
</dbReference>
<dbReference type="GO" id="GO:0009055">
    <property type="term" value="F:electron transfer activity"/>
    <property type="evidence" value="ECO:0007669"/>
    <property type="project" value="InterPro"/>
</dbReference>
<dbReference type="InterPro" id="IPR009056">
    <property type="entry name" value="Cyt_c-like_dom"/>
</dbReference>
<proteinExistence type="predicted"/>
<dbReference type="InterPro" id="IPR011042">
    <property type="entry name" value="6-blade_b-propeller_TolB-like"/>
</dbReference>
<dbReference type="PROSITE" id="PS51007">
    <property type="entry name" value="CYTC"/>
    <property type="match status" value="1"/>
</dbReference>
<accession>A0A366HP71</accession>
<dbReference type="InterPro" id="IPR036909">
    <property type="entry name" value="Cyt_c-like_dom_sf"/>
</dbReference>
<dbReference type="InterPro" id="IPR055557">
    <property type="entry name" value="DUF7133"/>
</dbReference>
<evidence type="ECO:0000256" key="1">
    <source>
        <dbReference type="ARBA" id="ARBA00022617"/>
    </source>
</evidence>
<dbReference type="Pfam" id="PF23500">
    <property type="entry name" value="DUF7133"/>
    <property type="match status" value="1"/>
</dbReference>
<evidence type="ECO:0000259" key="7">
    <source>
        <dbReference type="PROSITE" id="PS51007"/>
    </source>
</evidence>
<dbReference type="Gene3D" id="1.25.10.10">
    <property type="entry name" value="Leucine-rich Repeat Variant"/>
    <property type="match status" value="1"/>
</dbReference>
<feature type="region of interest" description="Disordered" evidence="5">
    <location>
        <begin position="1197"/>
        <end position="1247"/>
    </location>
</feature>
<name>A0A366HP71_9BACT</name>
<dbReference type="PANTHER" id="PTHR33546:SF1">
    <property type="entry name" value="LARGE, MULTIFUNCTIONAL SECRETED PROTEIN"/>
    <property type="match status" value="1"/>
</dbReference>
<dbReference type="SUPFAM" id="SSF48371">
    <property type="entry name" value="ARM repeat"/>
    <property type="match status" value="1"/>
</dbReference>
<dbReference type="Gene3D" id="1.10.760.10">
    <property type="entry name" value="Cytochrome c-like domain"/>
    <property type="match status" value="1"/>
</dbReference>
<feature type="compositionally biased region" description="Low complexity" evidence="5">
    <location>
        <begin position="928"/>
        <end position="939"/>
    </location>
</feature>
<feature type="compositionally biased region" description="Basic and acidic residues" evidence="5">
    <location>
        <begin position="1205"/>
        <end position="1241"/>
    </location>
</feature>
<dbReference type="PROSITE" id="PS00018">
    <property type="entry name" value="EF_HAND_1"/>
    <property type="match status" value="1"/>
</dbReference>
<feature type="compositionally biased region" description="Pro residues" evidence="5">
    <location>
        <begin position="66"/>
        <end position="79"/>
    </location>
</feature>
<comment type="caution">
    <text evidence="8">The sequence shown here is derived from an EMBL/GenBank/DDBJ whole genome shotgun (WGS) entry which is preliminary data.</text>
</comment>
<dbReference type="InterPro" id="IPR018247">
    <property type="entry name" value="EF_Hand_1_Ca_BS"/>
</dbReference>
<sequence>MLRPGFLFLLTASVSLSLVCVTFTSPVQGAQTSSKKKSSASSSKSKGKGKTPTSTDAKKKTESTPAPAPAPAPVAPPALPNEEDKPVPVPPLPSQKLQLHKWSGALNVPDPVAVTVDPQGRVYVTQTTRRKVGDLDIREHTQWIPNDVAMESIEQKKAFYHDVLAPGKTLRPRGSLKDHNKDGSIDWKDLTVHTERIYRLEDTDKDGTADKITLFAEGFNTEVTGIAAGILYHDGWVYCTIAPDLWRLRDTNDDGVADEREVVAHGFGHHIAYAGHDMHGLTVGPDGRIYWTIGDKGVNVLTKEGKRVAKPHEGCVLRCEPDGKNFEIFAHGLRNVQEIAFDEHGNLFGVDNDADKTGEKERFVYITEGSDSGWRCTYQYMKGWIPWMDEGLWKPRFAGQPEYITPPLAQGHDGPAGFVFNPGTALAAPWRQGFFGNQFPSGKMNVFRVAPSGASFTVTQDATVNSGVMGIGMSWGPEGKLYLADWMGGYPLDELGAIWTVDDPTGTDSTERQETLTRLREGFSNPEAVEPLAYLGHADQRVRLAAQFEIVKRGEFARLEEVAKNANQPRLARIHALWGLGQGMRAGKVERGSVEGLITALAEDKDLEVRAQLAKVVGDSQNDSSFGAKLLSLLKDRSPRVRFQAAVALGKLQVKEATPELLAQLALNADKDAYLRHALVSGLTGCATTGELAATATHESRSVRLGAVLALRRRADGAVSAFLEDKDAAVATEAARAIHDDESIPAKLPELAASLDSKRVVPDAFTRRVLNANFRIGDTAGAERVVSYALREDAALPVRNEALTLLTLWCTPPPLDRADGRARTLEARDEKAIADVLRPHLDQLMALKDTGLKTLAIQILIAYKLPVEANVAAAAVMEGSAPAETRIGALQLLATQHGGSAELGKTLTALVEGKAQPQAQAQARGKTKTQAQTQPQAQTPETLRIAALEILAREKPEVAIEQAGKLLTSGSTLEKQKCLALLAELKMDAADVVLTREMEQLVAGKCPPSRQLDVLEAVLARSADVAVLKEKLDAFEATRAGAVGTVGAYLECLEGGSSVEGKDIALEHLAANCTACHRFDSKEGSTVGPQLSGIGAQKDRTYLLESLVNPVAQIAPGYGMVSVTLKDGKSYAGVVVKEDAENVELKLADGSVKKIDIAEVTVKTPPISVMPPMSAMLTKRQLRDLVAYLAGLKSGGGSLGSKKVAVKETETGEHEVAEEGKREGGDGKDPGAASSKKEATGKKKKQG</sequence>
<dbReference type="InterPro" id="IPR013427">
    <property type="entry name" value="Haem-bd_dom_put"/>
</dbReference>
<dbReference type="InterPro" id="IPR016024">
    <property type="entry name" value="ARM-type_fold"/>
</dbReference>
<dbReference type="PANTHER" id="PTHR33546">
    <property type="entry name" value="LARGE, MULTIFUNCTIONAL SECRETED PROTEIN-RELATED"/>
    <property type="match status" value="1"/>
</dbReference>
<feature type="chain" id="PRO_5016604762" evidence="6">
    <location>
        <begin position="30"/>
        <end position="1247"/>
    </location>
</feature>
<evidence type="ECO:0000313" key="9">
    <source>
        <dbReference type="Proteomes" id="UP000253426"/>
    </source>
</evidence>
<evidence type="ECO:0000256" key="4">
    <source>
        <dbReference type="PROSITE-ProRule" id="PRU00433"/>
    </source>
</evidence>
<feature type="region of interest" description="Disordered" evidence="5">
    <location>
        <begin position="915"/>
        <end position="939"/>
    </location>
</feature>
<dbReference type="Proteomes" id="UP000253426">
    <property type="component" value="Unassembled WGS sequence"/>
</dbReference>
<dbReference type="InterPro" id="IPR011041">
    <property type="entry name" value="Quinoprot_gluc/sorb_DH_b-prop"/>
</dbReference>
<keyword evidence="2 4" id="KW-0479">Metal-binding</keyword>
<evidence type="ECO:0000256" key="2">
    <source>
        <dbReference type="ARBA" id="ARBA00022723"/>
    </source>
</evidence>
<dbReference type="RefSeq" id="WP_170157080.1">
    <property type="nucleotide sequence ID" value="NZ_QNRR01000004.1"/>
</dbReference>
<feature type="region of interest" description="Disordered" evidence="5">
    <location>
        <begin position="29"/>
        <end position="95"/>
    </location>
</feature>
<keyword evidence="6" id="KW-0732">Signal</keyword>
<keyword evidence="3 4" id="KW-0408">Iron</keyword>
<dbReference type="NCBIfam" id="TIGR02603">
    <property type="entry name" value="CxxCH_TIGR02603"/>
    <property type="match status" value="1"/>
</dbReference>
<dbReference type="SUPFAM" id="SSF50952">
    <property type="entry name" value="Soluble quinoprotein glucose dehydrogenase"/>
    <property type="match status" value="1"/>
</dbReference>
<dbReference type="SUPFAM" id="SSF46626">
    <property type="entry name" value="Cytochrome c"/>
    <property type="match status" value="1"/>
</dbReference>
<keyword evidence="1 4" id="KW-0349">Heme</keyword>
<gene>
    <name evidence="8" type="ORF">DES53_104130</name>
</gene>
<dbReference type="GO" id="GO:0046872">
    <property type="term" value="F:metal ion binding"/>
    <property type="evidence" value="ECO:0007669"/>
    <property type="project" value="UniProtKB-KW"/>
</dbReference>
<dbReference type="Gene3D" id="2.120.10.30">
    <property type="entry name" value="TolB, C-terminal domain"/>
    <property type="match status" value="1"/>
</dbReference>
<evidence type="ECO:0000313" key="8">
    <source>
        <dbReference type="EMBL" id="RBP44311.1"/>
    </source>
</evidence>
<organism evidence="8 9">
    <name type="scientific">Roseimicrobium gellanilyticum</name>
    <dbReference type="NCBI Taxonomy" id="748857"/>
    <lineage>
        <taxon>Bacteria</taxon>
        <taxon>Pseudomonadati</taxon>
        <taxon>Verrucomicrobiota</taxon>
        <taxon>Verrucomicrobiia</taxon>
        <taxon>Verrucomicrobiales</taxon>
        <taxon>Verrucomicrobiaceae</taxon>
        <taxon>Roseimicrobium</taxon>
    </lineage>
</organism>
<dbReference type="EMBL" id="QNRR01000004">
    <property type="protein sequence ID" value="RBP44311.1"/>
    <property type="molecule type" value="Genomic_DNA"/>
</dbReference>
<feature type="compositionally biased region" description="Low complexity" evidence="5">
    <location>
        <begin position="39"/>
        <end position="55"/>
    </location>
</feature>
<dbReference type="NCBIfam" id="TIGR02604">
    <property type="entry name" value="Piru_Ver_Nterm"/>
    <property type="match status" value="1"/>
</dbReference>
<dbReference type="GO" id="GO:0020037">
    <property type="term" value="F:heme binding"/>
    <property type="evidence" value="ECO:0007669"/>
    <property type="project" value="InterPro"/>
</dbReference>
<evidence type="ECO:0000256" key="5">
    <source>
        <dbReference type="SAM" id="MobiDB-lite"/>
    </source>
</evidence>
<evidence type="ECO:0000256" key="6">
    <source>
        <dbReference type="SAM" id="SignalP"/>
    </source>
</evidence>
<dbReference type="Pfam" id="PF13646">
    <property type="entry name" value="HEAT_2"/>
    <property type="match status" value="1"/>
</dbReference>
<feature type="domain" description="Cytochrome c" evidence="7">
    <location>
        <begin position="1056"/>
        <end position="1193"/>
    </location>
</feature>
<feature type="signal peptide" evidence="6">
    <location>
        <begin position="1"/>
        <end position="29"/>
    </location>
</feature>
<keyword evidence="9" id="KW-1185">Reference proteome</keyword>